<reference evidence="2" key="2">
    <citation type="submission" date="2022-06" db="EMBL/GenBank/DDBJ databases">
        <title>Xiashengella guii gen. nov. sp. nov., a bacterium isolated form anaerobic digestion tank.</title>
        <authorList>
            <person name="Huang H."/>
        </authorList>
    </citation>
    <scope>NUCLEOTIDE SEQUENCE</scope>
    <source>
        <strain evidence="2">Ai-910</strain>
    </source>
</reference>
<organism evidence="2 3">
    <name type="scientific">Xiashengella succiniciproducens</name>
    <dbReference type="NCBI Taxonomy" id="2949635"/>
    <lineage>
        <taxon>Bacteria</taxon>
        <taxon>Pseudomonadati</taxon>
        <taxon>Bacteroidota</taxon>
        <taxon>Bacteroidia</taxon>
        <taxon>Marinilabiliales</taxon>
        <taxon>Marinilabiliaceae</taxon>
        <taxon>Xiashengella</taxon>
    </lineage>
</organism>
<dbReference type="RefSeq" id="WP_250724510.1">
    <property type="nucleotide sequence ID" value="NZ_CP098400.1"/>
</dbReference>
<feature type="chain" id="PRO_5039908175" description="NVEALA family protein" evidence="1">
    <location>
        <begin position="18"/>
        <end position="84"/>
    </location>
</feature>
<sequence>MKKKIIFAIATSFFAVATVFNMNLLQSSNAGDVSLESIAIMAQAQYAGETVPGYTNAENTVCSIPGGMCDVSAQNPCQAGYDCD</sequence>
<dbReference type="Proteomes" id="UP001056426">
    <property type="component" value="Chromosome"/>
</dbReference>
<evidence type="ECO:0000313" key="3">
    <source>
        <dbReference type="Proteomes" id="UP001056426"/>
    </source>
</evidence>
<feature type="signal peptide" evidence="1">
    <location>
        <begin position="1"/>
        <end position="17"/>
    </location>
</feature>
<proteinExistence type="predicted"/>
<dbReference type="EMBL" id="CP098400">
    <property type="protein sequence ID" value="URW80365.1"/>
    <property type="molecule type" value="Genomic_DNA"/>
</dbReference>
<reference evidence="2" key="1">
    <citation type="submission" date="2022-05" db="EMBL/GenBank/DDBJ databases">
        <authorList>
            <person name="Sun X."/>
        </authorList>
    </citation>
    <scope>NUCLEOTIDE SEQUENCE</scope>
    <source>
        <strain evidence="2">Ai-910</strain>
    </source>
</reference>
<dbReference type="KEGG" id="alkq:M9189_03225"/>
<keyword evidence="1" id="KW-0732">Signal</keyword>
<keyword evidence="3" id="KW-1185">Reference proteome</keyword>
<name>A0A9J6ZRS7_9BACT</name>
<evidence type="ECO:0008006" key="4">
    <source>
        <dbReference type="Google" id="ProtNLM"/>
    </source>
</evidence>
<evidence type="ECO:0000256" key="1">
    <source>
        <dbReference type="SAM" id="SignalP"/>
    </source>
</evidence>
<protein>
    <recommendedName>
        <fullName evidence="4">NVEALA family protein</fullName>
    </recommendedName>
</protein>
<evidence type="ECO:0000313" key="2">
    <source>
        <dbReference type="EMBL" id="URW80365.1"/>
    </source>
</evidence>
<gene>
    <name evidence="2" type="ORF">M9189_03225</name>
</gene>
<dbReference type="AlphaFoldDB" id="A0A9J6ZRS7"/>
<accession>A0A9J6ZRS7</accession>